<evidence type="ECO:0000256" key="7">
    <source>
        <dbReference type="RuleBase" id="RU003331"/>
    </source>
</evidence>
<evidence type="ECO:0000256" key="5">
    <source>
        <dbReference type="HAMAP-Rule" id="MF_00235"/>
    </source>
</evidence>
<dbReference type="InterPro" id="IPR033690">
    <property type="entry name" value="Adenylat_kinase_CS"/>
</dbReference>
<dbReference type="CDD" id="cd01428">
    <property type="entry name" value="ADK"/>
    <property type="match status" value="1"/>
</dbReference>
<dbReference type="InterPro" id="IPR000850">
    <property type="entry name" value="Adenylat/UMP-CMP_kin"/>
</dbReference>
<comment type="catalytic activity">
    <reaction evidence="5 7">
        <text>AMP + ATP = 2 ADP</text>
        <dbReference type="Rhea" id="RHEA:12973"/>
        <dbReference type="ChEBI" id="CHEBI:30616"/>
        <dbReference type="ChEBI" id="CHEBI:456215"/>
        <dbReference type="ChEBI" id="CHEBI:456216"/>
        <dbReference type="EC" id="2.7.4.3"/>
    </reaction>
</comment>
<name>A0ABR4XRZ2_9LACO</name>
<comment type="subcellular location">
    <subcellularLocation>
        <location evidence="5 7">Cytoplasm</location>
    </subcellularLocation>
</comment>
<keyword evidence="1 5" id="KW-0808">Transferase</keyword>
<feature type="binding site" evidence="5">
    <location>
        <begin position="67"/>
        <end position="70"/>
    </location>
    <ligand>
        <name>AMP</name>
        <dbReference type="ChEBI" id="CHEBI:456215"/>
    </ligand>
</feature>
<comment type="subunit">
    <text evidence="5 7">Monomer.</text>
</comment>
<dbReference type="PRINTS" id="PR00094">
    <property type="entry name" value="ADENYLTKNASE"/>
</dbReference>
<dbReference type="PANTHER" id="PTHR23359">
    <property type="entry name" value="NUCLEOTIDE KINASE"/>
    <property type="match status" value="1"/>
</dbReference>
<keyword evidence="5" id="KW-0963">Cytoplasm</keyword>
<organism evidence="8 9">
    <name type="scientific">Oenococcus alcoholitolerans</name>
    <dbReference type="NCBI Taxonomy" id="931074"/>
    <lineage>
        <taxon>Bacteria</taxon>
        <taxon>Bacillati</taxon>
        <taxon>Bacillota</taxon>
        <taxon>Bacilli</taxon>
        <taxon>Lactobacillales</taxon>
        <taxon>Lactobacillaceae</taxon>
        <taxon>Oenococcus</taxon>
    </lineage>
</organism>
<feature type="binding site" evidence="5">
    <location>
        <position position="152"/>
    </location>
    <ligand>
        <name>ATP</name>
        <dbReference type="ChEBI" id="CHEBI:30616"/>
    </ligand>
</feature>
<keyword evidence="5 7" id="KW-0067">ATP-binding</keyword>
<dbReference type="SUPFAM" id="SSF52540">
    <property type="entry name" value="P-loop containing nucleoside triphosphate hydrolases"/>
    <property type="match status" value="1"/>
</dbReference>
<dbReference type="InterPro" id="IPR027417">
    <property type="entry name" value="P-loop_NTPase"/>
</dbReference>
<dbReference type="PROSITE" id="PS00113">
    <property type="entry name" value="ADENYLATE_KINASE"/>
    <property type="match status" value="1"/>
</dbReference>
<keyword evidence="9" id="KW-1185">Reference proteome</keyword>
<dbReference type="EC" id="2.7.4.3" evidence="5 7"/>
<keyword evidence="4 5" id="KW-0418">Kinase</keyword>
<evidence type="ECO:0000256" key="2">
    <source>
        <dbReference type="ARBA" id="ARBA00022727"/>
    </source>
</evidence>
<feature type="region of interest" description="NMP" evidence="5">
    <location>
        <begin position="10"/>
        <end position="39"/>
    </location>
</feature>
<comment type="caution">
    <text evidence="8">The sequence shown here is derived from an EMBL/GenBank/DDBJ whole genome shotgun (WGS) entry which is preliminary data.</text>
</comment>
<evidence type="ECO:0000256" key="1">
    <source>
        <dbReference type="ARBA" id="ARBA00022679"/>
    </source>
</evidence>
<keyword evidence="2 5" id="KW-0545">Nucleotide biosynthesis</keyword>
<sequence>MKDFHLPHISTGDIFRKAIADGTDLGKKVKEIIDNGNLVPDEVTDQIVDQRLEQEDVKKADGFILDGYPRNPAQAKALSKFLNSINKKIDAVIYLDASEETVTKRMINRNTGRADDDPNVIPHRIEVAKAQTMPLVDFYQQDGSLKTIKSDSDIETVYAEVKKTISSL</sequence>
<evidence type="ECO:0000313" key="8">
    <source>
        <dbReference type="EMBL" id="KGO32259.1"/>
    </source>
</evidence>
<evidence type="ECO:0000256" key="6">
    <source>
        <dbReference type="RuleBase" id="RU003330"/>
    </source>
</evidence>
<keyword evidence="3 5" id="KW-0547">Nucleotide-binding</keyword>
<evidence type="ECO:0000256" key="3">
    <source>
        <dbReference type="ARBA" id="ARBA00022741"/>
    </source>
</evidence>
<feature type="binding site" evidence="5">
    <location>
        <position position="113"/>
    </location>
    <ligand>
        <name>AMP</name>
        <dbReference type="ChEBI" id="CHEBI:456215"/>
    </ligand>
</feature>
<feature type="binding site" evidence="5">
    <location>
        <position position="11"/>
    </location>
    <ligand>
        <name>AMP</name>
        <dbReference type="ChEBI" id="CHEBI:456215"/>
    </ligand>
</feature>
<reference evidence="8 9" key="1">
    <citation type="journal article" date="2014" name="Antonie Van Leeuwenhoek">
        <title>Oenococcus alcoholitolerans sp. nov., a lactic acid bacteria isolated from cachaca and ethanol fermentation processes.</title>
        <authorList>
            <person name="Badotti F."/>
            <person name="Moreira A.P."/>
            <person name="Tonon L.A."/>
            <person name="de Lucena B.T."/>
            <person name="Gomes Fde C."/>
            <person name="Kruger R."/>
            <person name="Thompson C.C."/>
            <person name="de Morais M.A.Jr."/>
            <person name="Rosa C.A."/>
            <person name="Thompson F.L."/>
        </authorList>
    </citation>
    <scope>NUCLEOTIDE SEQUENCE [LARGE SCALE GENOMIC DNA]</scope>
    <source>
        <strain evidence="8 9">UFRJ-M7.2.18</strain>
    </source>
</reference>
<comment type="domain">
    <text evidence="5">Consists of three domains, a large central CORE domain and two small peripheral domains, NMPbind and LID, which undergo movements during catalysis. The LID domain closes over the site of phosphoryl transfer upon ATP binding. Assembling and dissambling the active center during each catalytic cycle provides an effective means to prevent ATP hydrolysis.</text>
</comment>
<comment type="function">
    <text evidence="5">Catalyzes the reversible transfer of the terminal phosphate group between ATP and AMP. Plays an important role in cellular energy homeostasis and in adenine nucleotide metabolism.</text>
</comment>
<feature type="binding site" evidence="5">
    <location>
        <begin position="37"/>
        <end position="39"/>
    </location>
    <ligand>
        <name>AMP</name>
        <dbReference type="ChEBI" id="CHEBI:456215"/>
    </ligand>
</feature>
<feature type="binding site" evidence="5">
    <location>
        <position position="74"/>
    </location>
    <ligand>
        <name>AMP</name>
        <dbReference type="ChEBI" id="CHEBI:456215"/>
    </ligand>
</feature>
<dbReference type="Pfam" id="PF00406">
    <property type="entry name" value="ADK"/>
    <property type="match status" value="1"/>
</dbReference>
<accession>A0ABR4XRZ2</accession>
<feature type="binding site" evidence="5">
    <location>
        <position position="124"/>
    </location>
    <ligand>
        <name>AMP</name>
        <dbReference type="ChEBI" id="CHEBI:456215"/>
    </ligand>
</feature>
<evidence type="ECO:0000313" key="9">
    <source>
        <dbReference type="Proteomes" id="UP000030023"/>
    </source>
</evidence>
<dbReference type="Proteomes" id="UP000030023">
    <property type="component" value="Unassembled WGS sequence"/>
</dbReference>
<comment type="caution">
    <text evidence="5">Lacks conserved residue(s) required for the propagation of feature annotation.</text>
</comment>
<gene>
    <name evidence="5" type="primary">adk</name>
    <name evidence="8" type="ORF">Q757_02090</name>
</gene>
<feature type="binding site" evidence="5">
    <location>
        <position position="16"/>
    </location>
    <ligand>
        <name>AMP</name>
        <dbReference type="ChEBI" id="CHEBI:456215"/>
    </ligand>
</feature>
<protein>
    <recommendedName>
        <fullName evidence="5 7">Adenylate kinase</fullName>
        <shortName evidence="5">AK</shortName>
        <ecNumber evidence="5 7">2.7.4.3</ecNumber>
    </recommendedName>
    <alternativeName>
        <fullName evidence="5">ATP-AMP transphosphorylase</fullName>
    </alternativeName>
    <alternativeName>
        <fullName evidence="5">ATP:AMP phosphotransferase</fullName>
    </alternativeName>
    <alternativeName>
        <fullName evidence="5">Adenylate monophosphate kinase</fullName>
    </alternativeName>
</protein>
<dbReference type="EMBL" id="AXCV01000054">
    <property type="protein sequence ID" value="KGO32259.1"/>
    <property type="molecule type" value="Genomic_DNA"/>
</dbReference>
<comment type="pathway">
    <text evidence="5">Purine metabolism; AMP biosynthesis via salvage pathway; AMP from ADP: step 1/1.</text>
</comment>
<feature type="binding site" evidence="5">
    <location>
        <position position="109"/>
    </location>
    <ligand>
        <name>ATP</name>
        <dbReference type="ChEBI" id="CHEBI:30616"/>
    </ligand>
</feature>
<evidence type="ECO:0000256" key="4">
    <source>
        <dbReference type="ARBA" id="ARBA00022777"/>
    </source>
</evidence>
<comment type="similarity">
    <text evidence="5 6">Belongs to the adenylate kinase family.</text>
</comment>
<proteinExistence type="inferred from homology"/>
<dbReference type="HAMAP" id="MF_00235">
    <property type="entry name" value="Adenylate_kinase_Adk"/>
    <property type="match status" value="1"/>
</dbReference>
<dbReference type="GO" id="GO:0016301">
    <property type="term" value="F:kinase activity"/>
    <property type="evidence" value="ECO:0007669"/>
    <property type="project" value="UniProtKB-KW"/>
</dbReference>
<dbReference type="Gene3D" id="3.40.50.300">
    <property type="entry name" value="P-loop containing nucleotide triphosphate hydrolases"/>
    <property type="match status" value="1"/>
</dbReference>